<dbReference type="EMBL" id="WUWG01000001">
    <property type="protein sequence ID" value="MXU64471.1"/>
    <property type="molecule type" value="Genomic_DNA"/>
</dbReference>
<dbReference type="PROSITE" id="PS50404">
    <property type="entry name" value="GST_NTER"/>
    <property type="match status" value="1"/>
</dbReference>
<dbReference type="RefSeq" id="WP_160851875.1">
    <property type="nucleotide sequence ID" value="NZ_WUWG01000001.1"/>
</dbReference>
<dbReference type="CDD" id="cd03194">
    <property type="entry name" value="GST_C_3"/>
    <property type="match status" value="1"/>
</dbReference>
<dbReference type="PANTHER" id="PTHR42673">
    <property type="entry name" value="MALEYLACETOACETATE ISOMERASE"/>
    <property type="match status" value="1"/>
</dbReference>
<dbReference type="PANTHER" id="PTHR42673:SF4">
    <property type="entry name" value="MALEYLACETOACETATE ISOMERASE"/>
    <property type="match status" value="1"/>
</dbReference>
<dbReference type="GO" id="GO:0006749">
    <property type="term" value="P:glutathione metabolic process"/>
    <property type="evidence" value="ECO:0007669"/>
    <property type="project" value="TreeGrafter"/>
</dbReference>
<dbReference type="GO" id="GO:0004364">
    <property type="term" value="F:glutathione transferase activity"/>
    <property type="evidence" value="ECO:0007669"/>
    <property type="project" value="TreeGrafter"/>
</dbReference>
<reference evidence="2 3" key="1">
    <citation type="submission" date="2019-12" db="EMBL/GenBank/DDBJ databases">
        <title>Strain KN286 was isolated from seawater, which was collected from Caroline Seamount in the tropical western Pacific.</title>
        <authorList>
            <person name="Wang Q."/>
        </authorList>
    </citation>
    <scope>NUCLEOTIDE SEQUENCE [LARGE SCALE GENOMIC DNA]</scope>
    <source>
        <strain evidence="2 3">KN286</strain>
    </source>
</reference>
<keyword evidence="2" id="KW-0808">Transferase</keyword>
<dbReference type="GO" id="GO:0016034">
    <property type="term" value="F:maleylacetoacetate isomerase activity"/>
    <property type="evidence" value="ECO:0007669"/>
    <property type="project" value="TreeGrafter"/>
</dbReference>
<dbReference type="GO" id="GO:0006559">
    <property type="term" value="P:L-phenylalanine catabolic process"/>
    <property type="evidence" value="ECO:0007669"/>
    <property type="project" value="TreeGrafter"/>
</dbReference>
<proteinExistence type="predicted"/>
<sequence length="237" mass="26424">MTYHLAIGDRTNSSWSLRGWLLFAGFGLPVEIDRARMKSQAFRDMLDAYKPAQLVPAMRIDAGGQSSVVWDSLAMAETLAERHPERGFWPADPALRAMARSMVAEMHAGFTDLRTDCTMNLRHTYPDFRPSAAVMADVERIDRLWTGAFAARDAAGMEGNWLFGAYSLADVFYAPVASRITTYALPVSEPAAAYVTRVIESGPFREWREAGLAEKYVQPGYDLDLEPQPWPEPCPAI</sequence>
<feature type="domain" description="GST N-terminal" evidence="1">
    <location>
        <begin position="3"/>
        <end position="87"/>
    </location>
</feature>
<dbReference type="AlphaFoldDB" id="A0A6B0U005"/>
<evidence type="ECO:0000259" key="1">
    <source>
        <dbReference type="PROSITE" id="PS50404"/>
    </source>
</evidence>
<comment type="caution">
    <text evidence="2">The sequence shown here is derived from an EMBL/GenBank/DDBJ whole genome shotgun (WGS) entry which is preliminary data.</text>
</comment>
<organism evidence="2 3">
    <name type="scientific">Oceanomicrobium pacificus</name>
    <dbReference type="NCBI Taxonomy" id="2692916"/>
    <lineage>
        <taxon>Bacteria</taxon>
        <taxon>Pseudomonadati</taxon>
        <taxon>Pseudomonadota</taxon>
        <taxon>Alphaproteobacteria</taxon>
        <taxon>Rhodobacterales</taxon>
        <taxon>Paracoccaceae</taxon>
        <taxon>Oceanomicrobium</taxon>
    </lineage>
</organism>
<dbReference type="SUPFAM" id="SSF47616">
    <property type="entry name" value="GST C-terminal domain-like"/>
    <property type="match status" value="1"/>
</dbReference>
<evidence type="ECO:0000313" key="2">
    <source>
        <dbReference type="EMBL" id="MXU64471.1"/>
    </source>
</evidence>
<dbReference type="SUPFAM" id="SSF52833">
    <property type="entry name" value="Thioredoxin-like"/>
    <property type="match status" value="1"/>
</dbReference>
<gene>
    <name evidence="2" type="ORF">GSH16_03350</name>
</gene>
<dbReference type="InterPro" id="IPR004045">
    <property type="entry name" value="Glutathione_S-Trfase_N"/>
</dbReference>
<dbReference type="InterPro" id="IPR036282">
    <property type="entry name" value="Glutathione-S-Trfase_C_sf"/>
</dbReference>
<dbReference type="InterPro" id="IPR036249">
    <property type="entry name" value="Thioredoxin-like_sf"/>
</dbReference>
<dbReference type="Proteomes" id="UP000436016">
    <property type="component" value="Unassembled WGS sequence"/>
</dbReference>
<name>A0A6B0U005_9RHOB</name>
<dbReference type="Gene3D" id="3.40.30.10">
    <property type="entry name" value="Glutaredoxin"/>
    <property type="match status" value="1"/>
</dbReference>
<keyword evidence="3" id="KW-1185">Reference proteome</keyword>
<evidence type="ECO:0000313" key="3">
    <source>
        <dbReference type="Proteomes" id="UP000436016"/>
    </source>
</evidence>
<accession>A0A6B0U005</accession>
<protein>
    <submittedName>
        <fullName evidence="2">Glutathione S-transferase</fullName>
    </submittedName>
</protein>
<dbReference type="Gene3D" id="1.20.1050.10">
    <property type="match status" value="1"/>
</dbReference>
<dbReference type="Pfam" id="PF13409">
    <property type="entry name" value="GST_N_2"/>
    <property type="match status" value="1"/>
</dbReference>